<dbReference type="STRING" id="135651.G0P675"/>
<dbReference type="PANTHER" id="PTHR22718:SF10">
    <property type="entry name" value="7TM GPCR SERPENTINE RECEPTOR CLASS X (SRX) DOMAIN-CONTAINING PROTEIN-RELATED"/>
    <property type="match status" value="1"/>
</dbReference>
<feature type="transmembrane region" description="Helical" evidence="1">
    <location>
        <begin position="7"/>
        <end position="29"/>
    </location>
</feature>
<evidence type="ECO:0000313" key="2">
    <source>
        <dbReference type="EMBL" id="EGT46192.1"/>
    </source>
</evidence>
<sequence length="268" mass="30917">MTLKFHLGLFTFCLSLVSISLNLIILAPVFHLSFISKKSSIYLIAFFNIISDLVQLFITCFYLSTSIMADRYLISDEKLGEINVLFGWIFMNAWFLECIVQIVMATNRILADQAVLSYAFVRIKGVYPYSNWMVLAYDGLCTSISTLCYILVFRSIQKDKQKLTSTAQKRLIKQDIKYLVQFVFISIFYVFTWVFFEILNLIVKDVRIEFWIVVPICVTCNSSTNSLIYLTANREIQKFIRKCCGQKNEMNGSSINQVAAIVILNKTM</sequence>
<dbReference type="OMA" id="EMNGSSI"/>
<name>G0P675_CAEBE</name>
<keyword evidence="3" id="KW-1185">Reference proteome</keyword>
<feature type="transmembrane region" description="Helical" evidence="1">
    <location>
        <begin position="178"/>
        <end position="196"/>
    </location>
</feature>
<feature type="transmembrane region" description="Helical" evidence="1">
    <location>
        <begin position="129"/>
        <end position="152"/>
    </location>
</feature>
<dbReference type="eggNOG" id="ENOG502TG2B">
    <property type="taxonomic scope" value="Eukaryota"/>
</dbReference>
<keyword evidence="1" id="KW-0472">Membrane</keyword>
<dbReference type="SUPFAM" id="SSF81321">
    <property type="entry name" value="Family A G protein-coupled receptor-like"/>
    <property type="match status" value="1"/>
</dbReference>
<dbReference type="Proteomes" id="UP000008068">
    <property type="component" value="Unassembled WGS sequence"/>
</dbReference>
<dbReference type="PANTHER" id="PTHR22718">
    <property type="entry name" value="SERPENTINE RECEPTOR, CLASS X"/>
    <property type="match status" value="1"/>
</dbReference>
<feature type="transmembrane region" description="Helical" evidence="1">
    <location>
        <begin position="84"/>
        <end position="109"/>
    </location>
</feature>
<dbReference type="OrthoDB" id="5846501at2759"/>
<dbReference type="EMBL" id="GL380093">
    <property type="protein sequence ID" value="EGT46192.1"/>
    <property type="molecule type" value="Genomic_DNA"/>
</dbReference>
<keyword evidence="1" id="KW-0812">Transmembrane</keyword>
<proteinExistence type="predicted"/>
<evidence type="ECO:0008006" key="4">
    <source>
        <dbReference type="Google" id="ProtNLM"/>
    </source>
</evidence>
<protein>
    <recommendedName>
        <fullName evidence="4">7TM GPCR serpentine receptor class x (Srx) domain-containing protein</fullName>
    </recommendedName>
</protein>
<keyword evidence="1" id="KW-1133">Transmembrane helix</keyword>
<accession>G0P675</accession>
<dbReference type="Gene3D" id="1.20.1070.10">
    <property type="entry name" value="Rhodopsin 7-helix transmembrane proteins"/>
    <property type="match status" value="1"/>
</dbReference>
<evidence type="ECO:0000256" key="1">
    <source>
        <dbReference type="SAM" id="Phobius"/>
    </source>
</evidence>
<reference evidence="3" key="1">
    <citation type="submission" date="2011-07" db="EMBL/GenBank/DDBJ databases">
        <authorList>
            <consortium name="Caenorhabditis brenneri Sequencing and Analysis Consortium"/>
            <person name="Wilson R.K."/>
        </authorList>
    </citation>
    <scope>NUCLEOTIDE SEQUENCE [LARGE SCALE GENOMIC DNA]</scope>
    <source>
        <strain evidence="3">PB2801</strain>
    </source>
</reference>
<organism evidence="3">
    <name type="scientific">Caenorhabditis brenneri</name>
    <name type="common">Nematode worm</name>
    <dbReference type="NCBI Taxonomy" id="135651"/>
    <lineage>
        <taxon>Eukaryota</taxon>
        <taxon>Metazoa</taxon>
        <taxon>Ecdysozoa</taxon>
        <taxon>Nematoda</taxon>
        <taxon>Chromadorea</taxon>
        <taxon>Rhabditida</taxon>
        <taxon>Rhabditina</taxon>
        <taxon>Rhabditomorpha</taxon>
        <taxon>Rhabditoidea</taxon>
        <taxon>Rhabditidae</taxon>
        <taxon>Peloderinae</taxon>
        <taxon>Caenorhabditis</taxon>
    </lineage>
</organism>
<dbReference type="AlphaFoldDB" id="G0P675"/>
<feature type="transmembrane region" description="Helical" evidence="1">
    <location>
        <begin position="208"/>
        <end position="232"/>
    </location>
</feature>
<dbReference type="InParanoid" id="G0P675"/>
<feature type="transmembrane region" description="Helical" evidence="1">
    <location>
        <begin position="41"/>
        <end position="63"/>
    </location>
</feature>
<dbReference type="HOGENOM" id="CLU_059457_0_0_1"/>
<evidence type="ECO:0000313" key="3">
    <source>
        <dbReference type="Proteomes" id="UP000008068"/>
    </source>
</evidence>
<gene>
    <name evidence="2" type="ORF">CAEBREN_24316</name>
</gene>